<evidence type="ECO:0000256" key="1">
    <source>
        <dbReference type="ARBA" id="ARBA00004123"/>
    </source>
</evidence>
<comment type="similarity">
    <text evidence="2 7">Belongs to the PRP38 family.</text>
</comment>
<dbReference type="Proteomes" id="UP000271098">
    <property type="component" value="Unassembled WGS sequence"/>
</dbReference>
<dbReference type="PANTHER" id="PTHR23142">
    <property type="entry name" value="PRE-MRNA-SPLICING FACTOR 38A-RELATED"/>
    <property type="match status" value="1"/>
</dbReference>
<evidence type="ECO:0000256" key="7">
    <source>
        <dbReference type="RuleBase" id="RU367025"/>
    </source>
</evidence>
<protein>
    <recommendedName>
        <fullName evidence="7">Pre-mRNA-splicing factor 38</fullName>
    </recommendedName>
</protein>
<dbReference type="GO" id="GO:0005681">
    <property type="term" value="C:spliceosomal complex"/>
    <property type="evidence" value="ECO:0007669"/>
    <property type="project" value="UniProtKB-KW"/>
</dbReference>
<evidence type="ECO:0000256" key="2">
    <source>
        <dbReference type="ARBA" id="ARBA00006164"/>
    </source>
</evidence>
<feature type="region of interest" description="Disordered" evidence="8">
    <location>
        <begin position="45"/>
        <end position="75"/>
    </location>
</feature>
<reference evidence="11" key="1">
    <citation type="submission" date="2016-06" db="UniProtKB">
        <authorList>
            <consortium name="WormBaseParasite"/>
        </authorList>
    </citation>
    <scope>IDENTIFICATION</scope>
</reference>
<keyword evidence="10" id="KW-1185">Reference proteome</keyword>
<gene>
    <name evidence="9" type="ORF">GPUH_LOCUS23709</name>
</gene>
<comment type="subcellular location">
    <subcellularLocation>
        <location evidence="1 7">Nucleus</location>
    </subcellularLocation>
</comment>
<accession>A0A183ERW8</accession>
<evidence type="ECO:0000256" key="3">
    <source>
        <dbReference type="ARBA" id="ARBA00022664"/>
    </source>
</evidence>
<evidence type="ECO:0000256" key="5">
    <source>
        <dbReference type="ARBA" id="ARBA00023187"/>
    </source>
</evidence>
<feature type="compositionally biased region" description="Acidic residues" evidence="8">
    <location>
        <begin position="45"/>
        <end position="57"/>
    </location>
</feature>
<comment type="function">
    <text evidence="7">Required for pre-mRNA splicing.</text>
</comment>
<name>A0A183ERW8_9BILA</name>
<evidence type="ECO:0000256" key="8">
    <source>
        <dbReference type="SAM" id="MobiDB-lite"/>
    </source>
</evidence>
<keyword evidence="6 7" id="KW-0539">Nucleus</keyword>
<dbReference type="EMBL" id="UYRT01098688">
    <property type="protein sequence ID" value="VDN41848.1"/>
    <property type="molecule type" value="Genomic_DNA"/>
</dbReference>
<evidence type="ECO:0000313" key="11">
    <source>
        <dbReference type="WBParaSite" id="GPUH_0002373901-mRNA-1"/>
    </source>
</evidence>
<dbReference type="WBParaSite" id="GPUH_0002373901-mRNA-1">
    <property type="protein sequence ID" value="GPUH_0002373901-mRNA-1"/>
    <property type="gene ID" value="GPUH_0002373901"/>
</dbReference>
<keyword evidence="4 7" id="KW-0747">Spliceosome</keyword>
<keyword evidence="5 7" id="KW-0508">mRNA splicing</keyword>
<organism evidence="11">
    <name type="scientific">Gongylonema pulchrum</name>
    <dbReference type="NCBI Taxonomy" id="637853"/>
    <lineage>
        <taxon>Eukaryota</taxon>
        <taxon>Metazoa</taxon>
        <taxon>Ecdysozoa</taxon>
        <taxon>Nematoda</taxon>
        <taxon>Chromadorea</taxon>
        <taxon>Rhabditida</taxon>
        <taxon>Spirurina</taxon>
        <taxon>Spiruromorpha</taxon>
        <taxon>Spiruroidea</taxon>
        <taxon>Gongylonematidae</taxon>
        <taxon>Gongylonema</taxon>
    </lineage>
</organism>
<dbReference type="Pfam" id="PF03371">
    <property type="entry name" value="PRP38"/>
    <property type="match status" value="1"/>
</dbReference>
<dbReference type="GO" id="GO:0000398">
    <property type="term" value="P:mRNA splicing, via spliceosome"/>
    <property type="evidence" value="ECO:0007669"/>
    <property type="project" value="UniProtKB-UniRule"/>
</dbReference>
<sequence length="75" mass="8858">MDEFIDNLLREERYCDIHLPRIQKRMTLEEVGELQLYVSALDEDLDNLSSSESEDENDKNRKKKETRPKVGLNCT</sequence>
<evidence type="ECO:0000256" key="6">
    <source>
        <dbReference type="ARBA" id="ARBA00023242"/>
    </source>
</evidence>
<dbReference type="OrthoDB" id="190958at2759"/>
<dbReference type="InterPro" id="IPR005037">
    <property type="entry name" value="PRP38"/>
</dbReference>
<reference evidence="9 10" key="2">
    <citation type="submission" date="2018-11" db="EMBL/GenBank/DDBJ databases">
        <authorList>
            <consortium name="Pathogen Informatics"/>
        </authorList>
    </citation>
    <scope>NUCLEOTIDE SEQUENCE [LARGE SCALE GENOMIC DNA]</scope>
</reference>
<dbReference type="AlphaFoldDB" id="A0A183ERW8"/>
<proteinExistence type="inferred from homology"/>
<keyword evidence="3 7" id="KW-0507">mRNA processing</keyword>
<evidence type="ECO:0000313" key="9">
    <source>
        <dbReference type="EMBL" id="VDN41848.1"/>
    </source>
</evidence>
<evidence type="ECO:0000256" key="4">
    <source>
        <dbReference type="ARBA" id="ARBA00022728"/>
    </source>
</evidence>
<evidence type="ECO:0000313" key="10">
    <source>
        <dbReference type="Proteomes" id="UP000271098"/>
    </source>
</evidence>